<dbReference type="RefSeq" id="WP_160820719.1">
    <property type="nucleotide sequence ID" value="NZ_JBHSXE010000001.1"/>
</dbReference>
<evidence type="ECO:0008006" key="3">
    <source>
        <dbReference type="Google" id="ProtNLM"/>
    </source>
</evidence>
<dbReference type="EMBL" id="JBHSXS010000004">
    <property type="protein sequence ID" value="MFC6880236.1"/>
    <property type="molecule type" value="Genomic_DNA"/>
</dbReference>
<protein>
    <recommendedName>
        <fullName evidence="3">VWFA domain-containing protein</fullName>
    </recommendedName>
</protein>
<comment type="caution">
    <text evidence="1">The sequence shown here is derived from an EMBL/GenBank/DDBJ whole genome shotgun (WGS) entry which is preliminary data.</text>
</comment>
<proteinExistence type="predicted"/>
<evidence type="ECO:0000313" key="1">
    <source>
        <dbReference type="EMBL" id="MFC6880236.1"/>
    </source>
</evidence>
<keyword evidence="2" id="KW-1185">Reference proteome</keyword>
<gene>
    <name evidence="1" type="ORF">ACFQKB_10720</name>
</gene>
<sequence>MSADSPQRLRPGCPVCGCPIAHEQARCAECRWPLHTEWRLGAPTPAALRDFEERLAAAQRERDLLAVVRAGLDGGAHIRGGTPSAAEWARARRVVEAPPVSDALLAATLDRALGSLRPGRALLVAEVAADGLTYTRIGLDGMGIPHGHGTPERVPWETVLPMLSRDPGERRFQLAGGLSALDRDMLWRALAEGLPRRLGERGDTLLLVHREIGWPVPDKAVRTLRKRHPHAEVVPAGEGGVAALLGTLIARQPLQHDVGLLAAHVEPVTRHVRPCLLPLFSPGAAAGAQALLSLARPPGDAERTFLAVVAARGDRWELLAAGAGRLPSDGRTQVRVVLEGPGRVAIAEPDDLAPFAGGLPDLLAGLPRRLEVLTEPLDLVCAVELGGPDETVLRRLELLRELVTVLDATYPGSDLVRVGVLGYRDHAYGRGKERRQTVLGDWLTSPAHALKALSKLRPSPMEYPEAAPVEDMLFEVAARLPGAARRARTLLLTVGARPPHPSVQGDDDVLPCQFERSWQTSAVGLARAGVSCAAVVDAPASRGHPVWDKLGAASLLNVEDIGDVDPRRLGVDLGLLPSAPQELSLPLADPERGAR</sequence>
<name>A0ABW2CI03_9ACTN</name>
<reference evidence="2" key="1">
    <citation type="journal article" date="2019" name="Int. J. Syst. Evol. Microbiol.">
        <title>The Global Catalogue of Microorganisms (GCM) 10K type strain sequencing project: providing services to taxonomists for standard genome sequencing and annotation.</title>
        <authorList>
            <consortium name="The Broad Institute Genomics Platform"/>
            <consortium name="The Broad Institute Genome Sequencing Center for Infectious Disease"/>
            <person name="Wu L."/>
            <person name="Ma J."/>
        </authorList>
    </citation>
    <scope>NUCLEOTIDE SEQUENCE [LARGE SCALE GENOMIC DNA]</scope>
    <source>
        <strain evidence="2">JCM 3369</strain>
    </source>
</reference>
<organism evidence="1 2">
    <name type="scientific">Actinomadura yumaensis</name>
    <dbReference type="NCBI Taxonomy" id="111807"/>
    <lineage>
        <taxon>Bacteria</taxon>
        <taxon>Bacillati</taxon>
        <taxon>Actinomycetota</taxon>
        <taxon>Actinomycetes</taxon>
        <taxon>Streptosporangiales</taxon>
        <taxon>Thermomonosporaceae</taxon>
        <taxon>Actinomadura</taxon>
    </lineage>
</organism>
<accession>A0ABW2CI03</accession>
<evidence type="ECO:0000313" key="2">
    <source>
        <dbReference type="Proteomes" id="UP001596380"/>
    </source>
</evidence>
<dbReference type="Proteomes" id="UP001596380">
    <property type="component" value="Unassembled WGS sequence"/>
</dbReference>